<dbReference type="InterPro" id="IPR058245">
    <property type="entry name" value="NreC/VraR/RcsB-like_REC"/>
</dbReference>
<evidence type="ECO:0000256" key="1">
    <source>
        <dbReference type="ARBA" id="ARBA00018672"/>
    </source>
</evidence>
<dbReference type="InterPro" id="IPR039420">
    <property type="entry name" value="WalR-like"/>
</dbReference>
<dbReference type="PROSITE" id="PS50043">
    <property type="entry name" value="HTH_LUXR_2"/>
    <property type="match status" value="1"/>
</dbReference>
<evidence type="ECO:0000256" key="2">
    <source>
        <dbReference type="ARBA" id="ARBA00022553"/>
    </source>
</evidence>
<keyword evidence="5" id="KW-0804">Transcription</keyword>
<feature type="domain" description="HTH luxR-type" evidence="8">
    <location>
        <begin position="147"/>
        <end position="212"/>
    </location>
</feature>
<dbReference type="SUPFAM" id="SSF46894">
    <property type="entry name" value="C-terminal effector domain of the bipartite response regulators"/>
    <property type="match status" value="1"/>
</dbReference>
<dbReference type="Proteomes" id="UP000242705">
    <property type="component" value="Unassembled WGS sequence"/>
</dbReference>
<dbReference type="Pfam" id="PF00196">
    <property type="entry name" value="GerE"/>
    <property type="match status" value="1"/>
</dbReference>
<dbReference type="Pfam" id="PF00072">
    <property type="entry name" value="Response_reg"/>
    <property type="match status" value="1"/>
</dbReference>
<evidence type="ECO:0000313" key="11">
    <source>
        <dbReference type="Proteomes" id="UP000242705"/>
    </source>
</evidence>
<evidence type="ECO:0000259" key="9">
    <source>
        <dbReference type="PROSITE" id="PS50110"/>
    </source>
</evidence>
<accession>A0A1R0IPW9</accession>
<dbReference type="PANTHER" id="PTHR43214">
    <property type="entry name" value="TWO-COMPONENT RESPONSE REGULATOR"/>
    <property type="match status" value="1"/>
</dbReference>
<dbReference type="Gene3D" id="3.40.50.2300">
    <property type="match status" value="1"/>
</dbReference>
<dbReference type="SMART" id="SM00448">
    <property type="entry name" value="REC"/>
    <property type="match status" value="1"/>
</dbReference>
<protein>
    <recommendedName>
        <fullName evidence="1">Stage 0 sporulation protein A homolog</fullName>
    </recommendedName>
</protein>
<evidence type="ECO:0000256" key="3">
    <source>
        <dbReference type="ARBA" id="ARBA00023015"/>
    </source>
</evidence>
<dbReference type="InterPro" id="IPR016032">
    <property type="entry name" value="Sig_transdc_resp-reg_C-effctor"/>
</dbReference>
<dbReference type="PROSITE" id="PS50110">
    <property type="entry name" value="RESPONSE_REGULATORY"/>
    <property type="match status" value="1"/>
</dbReference>
<dbReference type="GO" id="GO:0000160">
    <property type="term" value="P:phosphorelay signal transduction system"/>
    <property type="evidence" value="ECO:0007669"/>
    <property type="project" value="InterPro"/>
</dbReference>
<evidence type="ECO:0000259" key="8">
    <source>
        <dbReference type="PROSITE" id="PS50043"/>
    </source>
</evidence>
<dbReference type="PROSITE" id="PS00622">
    <property type="entry name" value="HTH_LUXR_1"/>
    <property type="match status" value="1"/>
</dbReference>
<organism evidence="10 11">
    <name type="scientific">Sulfobacillus thermosulfidooxidans</name>
    <dbReference type="NCBI Taxonomy" id="28034"/>
    <lineage>
        <taxon>Bacteria</taxon>
        <taxon>Bacillati</taxon>
        <taxon>Bacillota</taxon>
        <taxon>Clostridia</taxon>
        <taxon>Eubacteriales</taxon>
        <taxon>Clostridiales Family XVII. Incertae Sedis</taxon>
        <taxon>Sulfobacillus</taxon>
    </lineage>
</organism>
<dbReference type="GO" id="GO:0003677">
    <property type="term" value="F:DNA binding"/>
    <property type="evidence" value="ECO:0007669"/>
    <property type="project" value="UniProtKB-KW"/>
</dbReference>
<dbReference type="SMART" id="SM00421">
    <property type="entry name" value="HTH_LUXR"/>
    <property type="match status" value="1"/>
</dbReference>
<dbReference type="GO" id="GO:0006355">
    <property type="term" value="P:regulation of DNA-templated transcription"/>
    <property type="evidence" value="ECO:0007669"/>
    <property type="project" value="InterPro"/>
</dbReference>
<dbReference type="InterPro" id="IPR011006">
    <property type="entry name" value="CheY-like_superfamily"/>
</dbReference>
<dbReference type="EMBL" id="PXYX01000007">
    <property type="protein sequence ID" value="PSR28267.1"/>
    <property type="molecule type" value="Genomic_DNA"/>
</dbReference>
<gene>
    <name evidence="10" type="ORF">C7B47_06075</name>
</gene>
<dbReference type="RefSeq" id="WP_028962451.1">
    <property type="nucleotide sequence ID" value="NZ_MDZD01000018.1"/>
</dbReference>
<keyword evidence="4 10" id="KW-0238">DNA-binding</keyword>
<evidence type="ECO:0000256" key="4">
    <source>
        <dbReference type="ARBA" id="ARBA00023125"/>
    </source>
</evidence>
<keyword evidence="3" id="KW-0805">Transcription regulation</keyword>
<dbReference type="SUPFAM" id="SSF52172">
    <property type="entry name" value="CheY-like"/>
    <property type="match status" value="1"/>
</dbReference>
<comment type="caution">
    <text evidence="10">The sequence shown here is derived from an EMBL/GenBank/DDBJ whole genome shotgun (WGS) entry which is preliminary data.</text>
</comment>
<evidence type="ECO:0000256" key="7">
    <source>
        <dbReference type="PROSITE-ProRule" id="PRU00169"/>
    </source>
</evidence>
<dbReference type="PRINTS" id="PR00038">
    <property type="entry name" value="HTHLUXR"/>
</dbReference>
<feature type="modified residue" description="4-aspartylphosphate" evidence="7">
    <location>
        <position position="58"/>
    </location>
</feature>
<dbReference type="CDD" id="cd17535">
    <property type="entry name" value="REC_NarL-like"/>
    <property type="match status" value="1"/>
</dbReference>
<evidence type="ECO:0000256" key="6">
    <source>
        <dbReference type="ARBA" id="ARBA00024867"/>
    </source>
</evidence>
<proteinExistence type="predicted"/>
<keyword evidence="2 7" id="KW-0597">Phosphoprotein</keyword>
<dbReference type="PANTHER" id="PTHR43214:SF43">
    <property type="entry name" value="TWO-COMPONENT RESPONSE REGULATOR"/>
    <property type="match status" value="1"/>
</dbReference>
<name>A0A1R0IPW9_SULTH</name>
<evidence type="ECO:0000313" key="10">
    <source>
        <dbReference type="EMBL" id="PSR28267.1"/>
    </source>
</evidence>
<reference evidence="10 11" key="1">
    <citation type="journal article" date="2014" name="BMC Genomics">
        <title>Comparison of environmental and isolate Sulfobacillus genomes reveals diverse carbon, sulfur, nitrogen, and hydrogen metabolisms.</title>
        <authorList>
            <person name="Justice N.B."/>
            <person name="Norman A."/>
            <person name="Brown C.T."/>
            <person name="Singh A."/>
            <person name="Thomas B.C."/>
            <person name="Banfield J.F."/>
        </authorList>
    </citation>
    <scope>NUCLEOTIDE SEQUENCE [LARGE SCALE GENOMIC DNA]</scope>
    <source>
        <strain evidence="10">AMDSBA5</strain>
    </source>
</reference>
<dbReference type="InterPro" id="IPR001789">
    <property type="entry name" value="Sig_transdc_resp-reg_receiver"/>
</dbReference>
<dbReference type="CDD" id="cd06170">
    <property type="entry name" value="LuxR_C_like"/>
    <property type="match status" value="1"/>
</dbReference>
<comment type="function">
    <text evidence="6">May play the central regulatory role in sporulation. It may be an element of the effector pathway responsible for the activation of sporulation genes in response to nutritional stress. Spo0A may act in concert with spo0H (a sigma factor) to control the expression of some genes that are critical to the sporulation process.</text>
</comment>
<feature type="domain" description="Response regulatory" evidence="9">
    <location>
        <begin position="8"/>
        <end position="123"/>
    </location>
</feature>
<sequence length="222" mass="24487">MANDNAIRVAIVDDHEVVRIGLRNMIERQDDMKLVQEWDSGKDAIEQIPGQVDVVVLDVRLPDVNGLEVCRILKTKDPHLQIIMLTSFGGQDLVVDAVNAGASGYLLKESRGRAVIDGIRTVAQGGALFGPEVTSQLLDRLRNPKTTVDPVATLTAQEQKVLELIAQGRTNKEIGQLVFLSDKTVKHYVSNILSKLGYTRRSEAAAHYARYIAQETTEQNSN</sequence>
<dbReference type="AlphaFoldDB" id="A0A1R0IPW9"/>
<evidence type="ECO:0000256" key="5">
    <source>
        <dbReference type="ARBA" id="ARBA00023163"/>
    </source>
</evidence>
<dbReference type="InterPro" id="IPR000792">
    <property type="entry name" value="Tscrpt_reg_LuxR_C"/>
</dbReference>